<evidence type="ECO:0000256" key="1">
    <source>
        <dbReference type="SAM" id="Coils"/>
    </source>
</evidence>
<keyword evidence="6" id="KW-1185">Reference proteome</keyword>
<organism evidence="5 6">
    <name type="scientific">Melghirimyces algeriensis</name>
    <dbReference type="NCBI Taxonomy" id="910412"/>
    <lineage>
        <taxon>Bacteria</taxon>
        <taxon>Bacillati</taxon>
        <taxon>Bacillota</taxon>
        <taxon>Bacilli</taxon>
        <taxon>Bacillales</taxon>
        <taxon>Thermoactinomycetaceae</taxon>
        <taxon>Melghirimyces</taxon>
    </lineage>
</organism>
<dbReference type="AlphaFoldDB" id="A0A521FAI8"/>
<keyword evidence="1" id="KW-0175">Coiled coil</keyword>
<evidence type="ECO:0000313" key="6">
    <source>
        <dbReference type="Proteomes" id="UP000315636"/>
    </source>
</evidence>
<dbReference type="SUPFAM" id="SSF117023">
    <property type="entry name" value="DNA primase DnaG, C-terminal domain"/>
    <property type="match status" value="1"/>
</dbReference>
<evidence type="ECO:0000259" key="4">
    <source>
        <dbReference type="Pfam" id="PF12671"/>
    </source>
</evidence>
<feature type="coiled-coil region" evidence="1">
    <location>
        <begin position="132"/>
        <end position="159"/>
    </location>
</feature>
<proteinExistence type="predicted"/>
<feature type="domain" description="Putative amidase" evidence="4">
    <location>
        <begin position="370"/>
        <end position="515"/>
    </location>
</feature>
<feature type="region of interest" description="Disordered" evidence="2">
    <location>
        <begin position="164"/>
        <end position="373"/>
    </location>
</feature>
<feature type="chain" id="PRO_5021949016" evidence="3">
    <location>
        <begin position="36"/>
        <end position="535"/>
    </location>
</feature>
<feature type="signal peptide" evidence="3">
    <location>
        <begin position="1"/>
        <end position="35"/>
    </location>
</feature>
<evidence type="ECO:0000313" key="5">
    <source>
        <dbReference type="EMBL" id="SMO93185.1"/>
    </source>
</evidence>
<dbReference type="OrthoDB" id="9812429at2"/>
<reference evidence="5 6" key="1">
    <citation type="submission" date="2017-05" db="EMBL/GenBank/DDBJ databases">
        <authorList>
            <person name="Varghese N."/>
            <person name="Submissions S."/>
        </authorList>
    </citation>
    <scope>NUCLEOTIDE SEQUENCE [LARGE SCALE GENOMIC DNA]</scope>
    <source>
        <strain evidence="5 6">DSM 45474</strain>
    </source>
</reference>
<sequence>MDDRKSKFKKKMKKRKIAVISGVAAALLVGSLAYAEVFPSSTADSAKGQATKQAKVDSTVDEYSEMSDEELVEEVSYYNDISLSEEEITKKHQDIVVKVNQEAKKQNIKPSLKNERYRDFLKQQGTDLHGKTDEQKKKLAELVKLVDQYENKLLNERIRELIKKAKSKGLTKEERAELLNLLPVNNPGSKLKPDPNEKKHNTPEKKHKDKQEPGNKEPDKQEPENKEPDKQEPGEQKPGEEKPGEQEPGKQKPRKPECQEDGWFSGWFQDGQDPCKEEPSEQKPGEQKPGEQKPGEQEPGEQEPSEQEPGEQEPGEQEPDEQEPGEQEPDEQEPGEQEPDEQEPDEQEPDEQEPDEQKPDEQPGTENNGYDRSKARDYAYKWWNKRNNEEYGYYSRAKGGCYACWYDCTNFVSQVIQNGGIKERKGRWDWYDYWYYDDKKPSMTWGLAHSFYKHMKFVRNAQNASTISQLKVGDIVNVDFEGDGNIDHSVVITKIKNGQIYATYHSNDNKDNNITDWLYFYDVYAWKMGTVKNNY</sequence>
<feature type="compositionally biased region" description="Basic and acidic residues" evidence="2">
    <location>
        <begin position="273"/>
        <end position="296"/>
    </location>
</feature>
<dbReference type="InterPro" id="IPR024301">
    <property type="entry name" value="Amidase_6"/>
</dbReference>
<dbReference type="RefSeq" id="WP_142506730.1">
    <property type="nucleotide sequence ID" value="NZ_FXTI01000015.1"/>
</dbReference>
<dbReference type="Pfam" id="PF12671">
    <property type="entry name" value="Amidase_6"/>
    <property type="match status" value="1"/>
</dbReference>
<feature type="compositionally biased region" description="Acidic residues" evidence="2">
    <location>
        <begin position="298"/>
        <end position="354"/>
    </location>
</feature>
<protein>
    <submittedName>
        <fullName evidence="5">Amidase domain-containing protein</fullName>
    </submittedName>
</protein>
<evidence type="ECO:0000256" key="3">
    <source>
        <dbReference type="SAM" id="SignalP"/>
    </source>
</evidence>
<dbReference type="PANTHER" id="PTHR40032">
    <property type="entry name" value="EXPORTED PROTEIN-RELATED"/>
    <property type="match status" value="1"/>
</dbReference>
<dbReference type="PANTHER" id="PTHR40032:SF1">
    <property type="entry name" value="EXPORTED PROTEIN"/>
    <property type="match status" value="1"/>
</dbReference>
<keyword evidence="3" id="KW-0732">Signal</keyword>
<evidence type="ECO:0000256" key="2">
    <source>
        <dbReference type="SAM" id="MobiDB-lite"/>
    </source>
</evidence>
<accession>A0A521FAI8</accession>
<feature type="compositionally biased region" description="Basic and acidic residues" evidence="2">
    <location>
        <begin position="191"/>
        <end position="258"/>
    </location>
</feature>
<dbReference type="EMBL" id="FXTI01000015">
    <property type="protein sequence ID" value="SMO93185.1"/>
    <property type="molecule type" value="Genomic_DNA"/>
</dbReference>
<name>A0A521FAI8_9BACL</name>
<gene>
    <name evidence="5" type="ORF">SAMN06264849_11558</name>
</gene>
<dbReference type="Proteomes" id="UP000315636">
    <property type="component" value="Unassembled WGS sequence"/>
</dbReference>